<protein>
    <submittedName>
        <fullName evidence="2">Uncharacterized protein</fullName>
    </submittedName>
</protein>
<feature type="region of interest" description="Disordered" evidence="1">
    <location>
        <begin position="1"/>
        <end position="41"/>
    </location>
</feature>
<evidence type="ECO:0000313" key="2">
    <source>
        <dbReference type="EMBL" id="MED6258789.1"/>
    </source>
</evidence>
<sequence length="146" mass="16800">MKGAKGGKGKLAPVDREEQTHHEYCEAADGEDDGQGREPTISDLANILQAHIGQQKTREERWEKEMERQDHWFKALQHQFSLFQMEVQTYPSIGLRPVVQDPAHSSVGLRPVSQERPDEEDLDRLPPLMVELAKKIKMDINYLLQK</sequence>
<feature type="compositionally biased region" description="Basic and acidic residues" evidence="1">
    <location>
        <begin position="13"/>
        <end position="25"/>
    </location>
</feature>
<reference evidence="2 3" key="1">
    <citation type="submission" date="2021-07" db="EMBL/GenBank/DDBJ databases">
        <authorList>
            <person name="Palmer J.M."/>
        </authorList>
    </citation>
    <scope>NUCLEOTIDE SEQUENCE [LARGE SCALE GENOMIC DNA]</scope>
    <source>
        <strain evidence="2 3">AT_MEX2019</strain>
        <tissue evidence="2">Muscle</tissue>
    </source>
</reference>
<dbReference type="Proteomes" id="UP001345963">
    <property type="component" value="Unassembled WGS sequence"/>
</dbReference>
<comment type="caution">
    <text evidence="2">The sequence shown here is derived from an EMBL/GenBank/DDBJ whole genome shotgun (WGS) entry which is preliminary data.</text>
</comment>
<gene>
    <name evidence="2" type="ORF">ATANTOWER_012418</name>
</gene>
<accession>A0ABU7CB34</accession>
<dbReference type="EMBL" id="JAHUTI010081321">
    <property type="protein sequence ID" value="MED6258789.1"/>
    <property type="molecule type" value="Genomic_DNA"/>
</dbReference>
<evidence type="ECO:0000313" key="3">
    <source>
        <dbReference type="Proteomes" id="UP001345963"/>
    </source>
</evidence>
<proteinExistence type="predicted"/>
<organism evidence="2 3">
    <name type="scientific">Ataeniobius toweri</name>
    <dbReference type="NCBI Taxonomy" id="208326"/>
    <lineage>
        <taxon>Eukaryota</taxon>
        <taxon>Metazoa</taxon>
        <taxon>Chordata</taxon>
        <taxon>Craniata</taxon>
        <taxon>Vertebrata</taxon>
        <taxon>Euteleostomi</taxon>
        <taxon>Actinopterygii</taxon>
        <taxon>Neopterygii</taxon>
        <taxon>Teleostei</taxon>
        <taxon>Neoteleostei</taxon>
        <taxon>Acanthomorphata</taxon>
        <taxon>Ovalentaria</taxon>
        <taxon>Atherinomorphae</taxon>
        <taxon>Cyprinodontiformes</taxon>
        <taxon>Goodeidae</taxon>
        <taxon>Ataeniobius</taxon>
    </lineage>
</organism>
<name>A0ABU7CB34_9TELE</name>
<evidence type="ECO:0000256" key="1">
    <source>
        <dbReference type="SAM" id="MobiDB-lite"/>
    </source>
</evidence>
<keyword evidence="3" id="KW-1185">Reference proteome</keyword>